<accession>A0ABV4HPJ0</accession>
<dbReference type="PANTHER" id="PTHR30344:SF1">
    <property type="entry name" value="6-PHOSPHOGLUCONOLACTONASE"/>
    <property type="match status" value="1"/>
</dbReference>
<protein>
    <submittedName>
        <fullName evidence="3">Lactonase family protein</fullName>
    </submittedName>
</protein>
<organism evidence="3 4">
    <name type="scientific">Luteimonas salinilitoris</name>
    <dbReference type="NCBI Taxonomy" id="3237697"/>
    <lineage>
        <taxon>Bacteria</taxon>
        <taxon>Pseudomonadati</taxon>
        <taxon>Pseudomonadota</taxon>
        <taxon>Gammaproteobacteria</taxon>
        <taxon>Lysobacterales</taxon>
        <taxon>Lysobacteraceae</taxon>
        <taxon>Luteimonas</taxon>
    </lineage>
</organism>
<keyword evidence="4" id="KW-1185">Reference proteome</keyword>
<keyword evidence="2" id="KW-0313">Glucose metabolism</keyword>
<dbReference type="RefSeq" id="WP_370562918.1">
    <property type="nucleotide sequence ID" value="NZ_JBFWIB010000002.1"/>
</dbReference>
<evidence type="ECO:0000313" key="4">
    <source>
        <dbReference type="Proteomes" id="UP001566331"/>
    </source>
</evidence>
<dbReference type="Pfam" id="PF10282">
    <property type="entry name" value="Lactonase"/>
    <property type="match status" value="2"/>
</dbReference>
<dbReference type="Proteomes" id="UP001566331">
    <property type="component" value="Unassembled WGS sequence"/>
</dbReference>
<name>A0ABV4HPJ0_9GAMM</name>
<comment type="caution">
    <text evidence="3">The sequence shown here is derived from an EMBL/GenBank/DDBJ whole genome shotgun (WGS) entry which is preliminary data.</text>
</comment>
<evidence type="ECO:0000256" key="1">
    <source>
        <dbReference type="ARBA" id="ARBA00005564"/>
    </source>
</evidence>
<proteinExistence type="inferred from homology"/>
<comment type="similarity">
    <text evidence="1">Belongs to the cycloisomerase 2 family.</text>
</comment>
<dbReference type="Gene3D" id="2.130.10.10">
    <property type="entry name" value="YVTN repeat-like/Quinoprotein amine dehydrogenase"/>
    <property type="match status" value="2"/>
</dbReference>
<gene>
    <name evidence="3" type="ORF">AB6713_03760</name>
</gene>
<evidence type="ECO:0000313" key="3">
    <source>
        <dbReference type="EMBL" id="MEZ0473736.1"/>
    </source>
</evidence>
<keyword evidence="2" id="KW-0119">Carbohydrate metabolism</keyword>
<evidence type="ECO:0000256" key="2">
    <source>
        <dbReference type="ARBA" id="ARBA00022526"/>
    </source>
</evidence>
<dbReference type="EMBL" id="JBFWIC010000003">
    <property type="protein sequence ID" value="MEZ0473736.1"/>
    <property type="molecule type" value="Genomic_DNA"/>
</dbReference>
<dbReference type="PANTHER" id="PTHR30344">
    <property type="entry name" value="6-PHOSPHOGLUCONOLACTONASE-RELATED"/>
    <property type="match status" value="1"/>
</dbReference>
<dbReference type="InterPro" id="IPR019405">
    <property type="entry name" value="Lactonase_7-beta_prop"/>
</dbReference>
<dbReference type="SUPFAM" id="SSF51004">
    <property type="entry name" value="C-terminal (heme d1) domain of cytochrome cd1-nitrite reductase"/>
    <property type="match status" value="1"/>
</dbReference>
<dbReference type="InterPro" id="IPR050282">
    <property type="entry name" value="Cycloisomerase_2"/>
</dbReference>
<dbReference type="InterPro" id="IPR015943">
    <property type="entry name" value="WD40/YVTN_repeat-like_dom_sf"/>
</dbReference>
<reference evidence="3 4" key="1">
    <citation type="submission" date="2024-07" db="EMBL/GenBank/DDBJ databases">
        <title>Luteimonas salilacus sp. nov., isolated from the shore soil of Salt Lake in Tibet of China.</title>
        <authorList>
            <person name="Zhang X."/>
            <person name="Li A."/>
        </authorList>
    </citation>
    <scope>NUCLEOTIDE SEQUENCE [LARGE SCALE GENOMIC DNA]</scope>
    <source>
        <strain evidence="3 4">B3-2-R+30</strain>
    </source>
</reference>
<sequence length="379" mass="38666">MKRRQSNPARRAPRFAALGLTAIALAVPLAVGATYFGRAEGAVYSLSNAPSGNRVLIFDRMSDGSLDPRRSFPTGGNGTGGGLGNQGALALSDSGNWLLAVNPGSDSISVFLVFGNHLLRTDVESSRGMQPVSVAIEDDIVYVLNAGSDNVQGFRLAVHGKLIPIPGSRRTLSARGAGAAQVSFNRAGDLLAVTEKATNRVLTFAVDGDGKLGETNVQDSPAPTPFGFAFGRRDQMLVSEAAGGAAAASTLTSWQLRADGSASPITAAVPSQQTAACWVAVTRDGRYAYVANTGSNNLSTYVVDEDGAASLADAIAAQTGAGSAPADLALDRGSRFLYALNPGTGSISAFRVGTDGALQLIEHQATGAAVGGATGLVAR</sequence>
<dbReference type="InterPro" id="IPR011048">
    <property type="entry name" value="Haem_d1_sf"/>
</dbReference>